<evidence type="ECO:0000256" key="1">
    <source>
        <dbReference type="SAM" id="MobiDB-lite"/>
    </source>
</evidence>
<evidence type="ECO:0000313" key="2">
    <source>
        <dbReference type="EMBL" id="GBL60720.1"/>
    </source>
</evidence>
<comment type="caution">
    <text evidence="2">The sequence shown here is derived from an EMBL/GenBank/DDBJ whole genome shotgun (WGS) entry which is preliminary data.</text>
</comment>
<reference evidence="2 3" key="1">
    <citation type="journal article" date="2019" name="Sci. Rep.">
        <title>Orb-weaving spider Araneus ventricosus genome elucidates the spidroin gene catalogue.</title>
        <authorList>
            <person name="Kono N."/>
            <person name="Nakamura H."/>
            <person name="Ohtoshi R."/>
            <person name="Moran D.A.P."/>
            <person name="Shinohara A."/>
            <person name="Yoshida Y."/>
            <person name="Fujiwara M."/>
            <person name="Mori M."/>
            <person name="Tomita M."/>
            <person name="Arakawa K."/>
        </authorList>
    </citation>
    <scope>NUCLEOTIDE SEQUENCE [LARGE SCALE GENOMIC DNA]</scope>
</reference>
<gene>
    <name evidence="2" type="ORF">AVEN_192530_1</name>
</gene>
<dbReference type="EMBL" id="BGPR01151753">
    <property type="protein sequence ID" value="GBL60720.1"/>
    <property type="molecule type" value="Genomic_DNA"/>
</dbReference>
<name>A0A4Y1ZNU2_ARAVE</name>
<evidence type="ECO:0000313" key="3">
    <source>
        <dbReference type="Proteomes" id="UP000499080"/>
    </source>
</evidence>
<keyword evidence="3" id="KW-1185">Reference proteome</keyword>
<sequence>MHKSAECFRFGKRTVGERLHQVCKQWILLHWRKMTFSFFKYVRFSQLQPHKSAYFEVPETSPDVRPKSRIYDKPGRVSSSGPDEALIGSYRQCKLRALAFPYPSSKTNNLIN</sequence>
<accession>A0A4Y1ZNU2</accession>
<dbReference type="AlphaFoldDB" id="A0A4Y1ZNU2"/>
<protein>
    <submittedName>
        <fullName evidence="2">Uncharacterized protein</fullName>
    </submittedName>
</protein>
<feature type="region of interest" description="Disordered" evidence="1">
    <location>
        <begin position="58"/>
        <end position="83"/>
    </location>
</feature>
<proteinExistence type="predicted"/>
<organism evidence="2 3">
    <name type="scientific">Araneus ventricosus</name>
    <name type="common">Orbweaver spider</name>
    <name type="synonym">Epeira ventricosa</name>
    <dbReference type="NCBI Taxonomy" id="182803"/>
    <lineage>
        <taxon>Eukaryota</taxon>
        <taxon>Metazoa</taxon>
        <taxon>Ecdysozoa</taxon>
        <taxon>Arthropoda</taxon>
        <taxon>Chelicerata</taxon>
        <taxon>Arachnida</taxon>
        <taxon>Araneae</taxon>
        <taxon>Araneomorphae</taxon>
        <taxon>Entelegynae</taxon>
        <taxon>Araneoidea</taxon>
        <taxon>Araneidae</taxon>
        <taxon>Araneus</taxon>
    </lineage>
</organism>
<feature type="compositionally biased region" description="Basic and acidic residues" evidence="1">
    <location>
        <begin position="62"/>
        <end position="75"/>
    </location>
</feature>
<dbReference type="Proteomes" id="UP000499080">
    <property type="component" value="Unassembled WGS sequence"/>
</dbReference>